<evidence type="ECO:0000313" key="7">
    <source>
        <dbReference type="Proteomes" id="UP000564496"/>
    </source>
</evidence>
<dbReference type="PROSITE" id="PS50949">
    <property type="entry name" value="HTH_GNTR"/>
    <property type="match status" value="1"/>
</dbReference>
<dbReference type="Gene3D" id="1.10.10.10">
    <property type="entry name" value="Winged helix-like DNA-binding domain superfamily/Winged helix DNA-binding domain"/>
    <property type="match status" value="1"/>
</dbReference>
<organism evidence="6 7">
    <name type="scientific">Nocardioides panzhihuensis</name>
    <dbReference type="NCBI Taxonomy" id="860243"/>
    <lineage>
        <taxon>Bacteria</taxon>
        <taxon>Bacillati</taxon>
        <taxon>Actinomycetota</taxon>
        <taxon>Actinomycetes</taxon>
        <taxon>Propionibacteriales</taxon>
        <taxon>Nocardioidaceae</taxon>
        <taxon>Nocardioides</taxon>
    </lineage>
</organism>
<reference evidence="6 7" key="1">
    <citation type="submission" date="2020-07" db="EMBL/GenBank/DDBJ databases">
        <title>Sequencing the genomes of 1000 actinobacteria strains.</title>
        <authorList>
            <person name="Klenk H.-P."/>
        </authorList>
    </citation>
    <scope>NUCLEOTIDE SEQUENCE [LARGE SCALE GENOMIC DNA]</scope>
    <source>
        <strain evidence="6 7">DSM 26487</strain>
    </source>
</reference>
<dbReference type="CDD" id="cd07377">
    <property type="entry name" value="WHTH_GntR"/>
    <property type="match status" value="1"/>
</dbReference>
<dbReference type="PANTHER" id="PTHR44846:SF17">
    <property type="entry name" value="GNTR-FAMILY TRANSCRIPTIONAL REGULATOR"/>
    <property type="match status" value="1"/>
</dbReference>
<dbReference type="InterPro" id="IPR036388">
    <property type="entry name" value="WH-like_DNA-bd_sf"/>
</dbReference>
<evidence type="ECO:0000313" key="6">
    <source>
        <dbReference type="EMBL" id="NYI81239.1"/>
    </source>
</evidence>
<dbReference type="EMBL" id="JACBZR010000002">
    <property type="protein sequence ID" value="NYI81239.1"/>
    <property type="molecule type" value="Genomic_DNA"/>
</dbReference>
<feature type="region of interest" description="Disordered" evidence="4">
    <location>
        <begin position="279"/>
        <end position="311"/>
    </location>
</feature>
<dbReference type="SMART" id="SM00345">
    <property type="entry name" value="HTH_GNTR"/>
    <property type="match status" value="1"/>
</dbReference>
<protein>
    <submittedName>
        <fullName evidence="6">DNA-binding transcriptional regulator YhcF (GntR family)</fullName>
    </submittedName>
</protein>
<dbReference type="GO" id="GO:0003677">
    <property type="term" value="F:DNA binding"/>
    <property type="evidence" value="ECO:0007669"/>
    <property type="project" value="UniProtKB-KW"/>
</dbReference>
<keyword evidence="1" id="KW-0805">Transcription regulation</keyword>
<feature type="compositionally biased region" description="Basic and acidic residues" evidence="4">
    <location>
        <begin position="279"/>
        <end position="302"/>
    </location>
</feature>
<dbReference type="InterPro" id="IPR000524">
    <property type="entry name" value="Tscrpt_reg_HTH_GntR"/>
</dbReference>
<evidence type="ECO:0000259" key="5">
    <source>
        <dbReference type="PROSITE" id="PS50949"/>
    </source>
</evidence>
<dbReference type="PANTHER" id="PTHR44846">
    <property type="entry name" value="MANNOSYL-D-GLYCERATE TRANSPORT/METABOLISM SYSTEM REPRESSOR MNGR-RELATED"/>
    <property type="match status" value="1"/>
</dbReference>
<keyword evidence="2 6" id="KW-0238">DNA-binding</keyword>
<keyword evidence="3" id="KW-0804">Transcription</keyword>
<keyword evidence="7" id="KW-1185">Reference proteome</keyword>
<evidence type="ECO:0000256" key="4">
    <source>
        <dbReference type="SAM" id="MobiDB-lite"/>
    </source>
</evidence>
<comment type="caution">
    <text evidence="6">The sequence shown here is derived from an EMBL/GenBank/DDBJ whole genome shotgun (WGS) entry which is preliminary data.</text>
</comment>
<dbReference type="InterPro" id="IPR036390">
    <property type="entry name" value="WH_DNA-bd_sf"/>
</dbReference>
<dbReference type="GO" id="GO:0045892">
    <property type="term" value="P:negative regulation of DNA-templated transcription"/>
    <property type="evidence" value="ECO:0007669"/>
    <property type="project" value="TreeGrafter"/>
</dbReference>
<evidence type="ECO:0000256" key="2">
    <source>
        <dbReference type="ARBA" id="ARBA00023125"/>
    </source>
</evidence>
<accession>A0A7Z0DT14</accession>
<dbReference type="RefSeq" id="WP_343051853.1">
    <property type="nucleotide sequence ID" value="NZ_JACBZR010000002.1"/>
</dbReference>
<dbReference type="AlphaFoldDB" id="A0A7Z0DT14"/>
<gene>
    <name evidence="6" type="ORF">BJ988_005947</name>
</gene>
<dbReference type="GO" id="GO:0003700">
    <property type="term" value="F:DNA-binding transcription factor activity"/>
    <property type="evidence" value="ECO:0007669"/>
    <property type="project" value="InterPro"/>
</dbReference>
<feature type="domain" description="HTH gntR-type" evidence="5">
    <location>
        <begin position="9"/>
        <end position="77"/>
    </location>
</feature>
<proteinExistence type="predicted"/>
<name>A0A7Z0DT14_9ACTN</name>
<dbReference type="InterPro" id="IPR050679">
    <property type="entry name" value="Bact_HTH_transcr_reg"/>
</dbReference>
<dbReference type="PRINTS" id="PR00035">
    <property type="entry name" value="HTHGNTR"/>
</dbReference>
<dbReference type="Pfam" id="PF00392">
    <property type="entry name" value="GntR"/>
    <property type="match status" value="1"/>
</dbReference>
<evidence type="ECO:0000256" key="1">
    <source>
        <dbReference type="ARBA" id="ARBA00023015"/>
    </source>
</evidence>
<evidence type="ECO:0000256" key="3">
    <source>
        <dbReference type="ARBA" id="ARBA00023163"/>
    </source>
</evidence>
<dbReference type="Proteomes" id="UP000564496">
    <property type="component" value="Unassembled WGS sequence"/>
</dbReference>
<sequence length="311" mass="34403">MSLDPDDPRPPYQQIASALRAAILTRKIGPGEKLPSQHELSQTYGVARMTIQQALRVLKDEGLTVSRQGSGVFARVRTERPVGLRPHIEAAFEAEHVTIDFVGYTSETLYGVLAEPLDKVRAGRLTPKSLQIRLLLSDMSRPLSLPVLANNRPEDSAAVRARMADISARYAGALHESVLELADLELIPEASIETRLHGTAPLFKAFIINGTDVFFGFYPVVAHDVRIDGETVAILDPMGKDAAMFQHTDDGDPEAADTQFVDQTRRWFDSIWTTVATEEQRSLRHRRPEDRAHGEGARRVRETGAPSAAHQ</sequence>
<dbReference type="SUPFAM" id="SSF46785">
    <property type="entry name" value="Winged helix' DNA-binding domain"/>
    <property type="match status" value="1"/>
</dbReference>